<protein>
    <submittedName>
        <fullName evidence="1">Hypothetical_protein</fullName>
    </submittedName>
</protein>
<evidence type="ECO:0000313" key="2">
    <source>
        <dbReference type="Proteomes" id="UP001642409"/>
    </source>
</evidence>
<evidence type="ECO:0000313" key="1">
    <source>
        <dbReference type="EMBL" id="CAL5997665.1"/>
    </source>
</evidence>
<keyword evidence="2" id="KW-1185">Reference proteome</keyword>
<organism evidence="1 2">
    <name type="scientific">Hexamita inflata</name>
    <dbReference type="NCBI Taxonomy" id="28002"/>
    <lineage>
        <taxon>Eukaryota</taxon>
        <taxon>Metamonada</taxon>
        <taxon>Diplomonadida</taxon>
        <taxon>Hexamitidae</taxon>
        <taxon>Hexamitinae</taxon>
        <taxon>Hexamita</taxon>
    </lineage>
</organism>
<accession>A0ABP1HR39</accession>
<name>A0ABP1HR39_9EUKA</name>
<dbReference type="EMBL" id="CAXDID020000037">
    <property type="protein sequence ID" value="CAL5997665.1"/>
    <property type="molecule type" value="Genomic_DNA"/>
</dbReference>
<proteinExistence type="predicted"/>
<dbReference type="Proteomes" id="UP001642409">
    <property type="component" value="Unassembled WGS sequence"/>
</dbReference>
<gene>
    <name evidence="1" type="ORF">HINF_LOCUS15355</name>
</gene>
<comment type="caution">
    <text evidence="1">The sequence shown here is derived from an EMBL/GenBank/DDBJ whole genome shotgun (WGS) entry which is preliminary data.</text>
</comment>
<sequence>MKIDVTLLAGCWNSVNFENCVFSGQVDNSLFQAQTVNLKITEINYRNNLENLEKLSCAWFYLSQAERDEDCHQVYTDLAMSNEQNQKSNLYVEFCNSTINLCSMSAIWHNITFINCKLIGNHANIFNSTFDGTQLHILCFEQCLNFDLNPLIGLQVQILNLKFENILIDFKLLQECKPQYLTLMKYQQLDVEDLFGTWNNLQIQQSNFINTNTNKLIIATQLILIDMSNLDLAYKYFISQKVKIRKTKTITSYPNACELAVTCSSLNITQANDTITHLSLNEVVLVRFSVLQLRSLESFNINTARDDPSHKTKECILSFLRHKKKNARRIQNLETRIINEQKRINVKTIRVERLKNCFNDCQVLQRICQDNE</sequence>
<reference evidence="1 2" key="1">
    <citation type="submission" date="2024-07" db="EMBL/GenBank/DDBJ databases">
        <authorList>
            <person name="Akdeniz Z."/>
        </authorList>
    </citation>
    <scope>NUCLEOTIDE SEQUENCE [LARGE SCALE GENOMIC DNA]</scope>
</reference>